<dbReference type="Proteomes" id="UP000602745">
    <property type="component" value="Unassembled WGS sequence"/>
</dbReference>
<evidence type="ECO:0000313" key="1">
    <source>
        <dbReference type="EMBL" id="GGE37065.1"/>
    </source>
</evidence>
<sequence>MLLLTCPVCTISADEHAFTCGGDAHVTRPQSLDPSYVSPERLGEYLNLVPSARGWCREQWLCHGCNSWFVLLRHSETNEIASAYRIGDAPPALPEGAA</sequence>
<organism evidence="1 2">
    <name type="scientific">Agaricicola taiwanensis</name>
    <dbReference type="NCBI Taxonomy" id="591372"/>
    <lineage>
        <taxon>Bacteria</taxon>
        <taxon>Pseudomonadati</taxon>
        <taxon>Pseudomonadota</taxon>
        <taxon>Alphaproteobacteria</taxon>
        <taxon>Rhodobacterales</taxon>
        <taxon>Paracoccaceae</taxon>
        <taxon>Agaricicola</taxon>
    </lineage>
</organism>
<reference evidence="1" key="1">
    <citation type="journal article" date="2014" name="Int. J. Syst. Evol. Microbiol.">
        <title>Complete genome sequence of Corynebacterium casei LMG S-19264T (=DSM 44701T), isolated from a smear-ripened cheese.</title>
        <authorList>
            <consortium name="US DOE Joint Genome Institute (JGI-PGF)"/>
            <person name="Walter F."/>
            <person name="Albersmeier A."/>
            <person name="Kalinowski J."/>
            <person name="Ruckert C."/>
        </authorList>
    </citation>
    <scope>NUCLEOTIDE SEQUENCE</scope>
    <source>
        <strain evidence="1">CCM 7684</strain>
    </source>
</reference>
<evidence type="ECO:0000313" key="2">
    <source>
        <dbReference type="Proteomes" id="UP000602745"/>
    </source>
</evidence>
<dbReference type="GO" id="GO:0008115">
    <property type="term" value="F:sarcosine oxidase activity"/>
    <property type="evidence" value="ECO:0007669"/>
    <property type="project" value="InterPro"/>
</dbReference>
<dbReference type="InterPro" id="IPR038561">
    <property type="entry name" value="SoxD_sf"/>
</dbReference>
<protein>
    <recommendedName>
        <fullName evidence="3">Sarcosine oxidase subunit delta</fullName>
    </recommendedName>
</protein>
<reference evidence="1" key="2">
    <citation type="submission" date="2020-09" db="EMBL/GenBank/DDBJ databases">
        <authorList>
            <person name="Sun Q."/>
            <person name="Sedlacek I."/>
        </authorList>
    </citation>
    <scope>NUCLEOTIDE SEQUENCE</scope>
    <source>
        <strain evidence="1">CCM 7684</strain>
    </source>
</reference>
<keyword evidence="2" id="KW-1185">Reference proteome</keyword>
<dbReference type="RefSeq" id="WP_188408864.1">
    <property type="nucleotide sequence ID" value="NZ_BMCP01000001.1"/>
</dbReference>
<dbReference type="Gene3D" id="3.30.2270.10">
    <property type="entry name" value="Folate-binding superfamily"/>
    <property type="match status" value="1"/>
</dbReference>
<dbReference type="Pfam" id="PF04267">
    <property type="entry name" value="SoxD"/>
    <property type="match status" value="1"/>
</dbReference>
<evidence type="ECO:0008006" key="3">
    <source>
        <dbReference type="Google" id="ProtNLM"/>
    </source>
</evidence>
<comment type="caution">
    <text evidence="1">The sequence shown here is derived from an EMBL/GenBank/DDBJ whole genome shotgun (WGS) entry which is preliminary data.</text>
</comment>
<proteinExistence type="predicted"/>
<name>A0A8J2VRS5_9RHOB</name>
<accession>A0A8J2VRS5</accession>
<dbReference type="AlphaFoldDB" id="A0A8J2VRS5"/>
<dbReference type="EMBL" id="BMCP01000001">
    <property type="protein sequence ID" value="GGE37065.1"/>
    <property type="molecule type" value="Genomic_DNA"/>
</dbReference>
<dbReference type="GO" id="GO:0046653">
    <property type="term" value="P:tetrahydrofolate metabolic process"/>
    <property type="evidence" value="ECO:0007669"/>
    <property type="project" value="InterPro"/>
</dbReference>
<dbReference type="InterPro" id="IPR006279">
    <property type="entry name" value="SoxD"/>
</dbReference>
<gene>
    <name evidence="1" type="ORF">GCM10007276_13160</name>
</gene>